<evidence type="ECO:0000256" key="10">
    <source>
        <dbReference type="ARBA" id="ARBA00048109"/>
    </source>
</evidence>
<dbReference type="InterPro" id="IPR009721">
    <property type="entry name" value="O-acyltransferase_WSD1_C"/>
</dbReference>
<evidence type="ECO:0000256" key="4">
    <source>
        <dbReference type="ARBA" id="ARBA00013244"/>
    </source>
</evidence>
<organism evidence="13 14">
    <name type="scientific">Hoyosella rhizosphaerae</name>
    <dbReference type="NCBI Taxonomy" id="1755582"/>
    <lineage>
        <taxon>Bacteria</taxon>
        <taxon>Bacillati</taxon>
        <taxon>Actinomycetota</taxon>
        <taxon>Actinomycetes</taxon>
        <taxon>Mycobacteriales</taxon>
        <taxon>Hoyosellaceae</taxon>
        <taxon>Hoyosella</taxon>
    </lineage>
</organism>
<accession>A0A916U2F3</accession>
<dbReference type="Pfam" id="PF06974">
    <property type="entry name" value="WS_DGAT_C"/>
    <property type="match status" value="1"/>
</dbReference>
<reference evidence="13" key="2">
    <citation type="submission" date="2020-09" db="EMBL/GenBank/DDBJ databases">
        <authorList>
            <person name="Sun Q."/>
            <person name="Zhou Y."/>
        </authorList>
    </citation>
    <scope>NUCLEOTIDE SEQUENCE</scope>
    <source>
        <strain evidence="13">CGMCC 1.15478</strain>
    </source>
</reference>
<evidence type="ECO:0000256" key="9">
    <source>
        <dbReference type="ARBA" id="ARBA00023315"/>
    </source>
</evidence>
<evidence type="ECO:0000256" key="2">
    <source>
        <dbReference type="ARBA" id="ARBA00005189"/>
    </source>
</evidence>
<comment type="similarity">
    <text evidence="3">Belongs to the long-chain O-acyltransferase family.</text>
</comment>
<evidence type="ECO:0000259" key="12">
    <source>
        <dbReference type="Pfam" id="PF06974"/>
    </source>
</evidence>
<evidence type="ECO:0000256" key="8">
    <source>
        <dbReference type="ARBA" id="ARBA00023098"/>
    </source>
</evidence>
<dbReference type="InterPro" id="IPR004255">
    <property type="entry name" value="O-acyltransferase_WSD1_N"/>
</dbReference>
<reference evidence="13" key="1">
    <citation type="journal article" date="2014" name="Int. J. Syst. Evol. Microbiol.">
        <title>Complete genome sequence of Corynebacterium casei LMG S-19264T (=DSM 44701T), isolated from a smear-ripened cheese.</title>
        <authorList>
            <consortium name="US DOE Joint Genome Institute (JGI-PGF)"/>
            <person name="Walter F."/>
            <person name="Albersmeier A."/>
            <person name="Kalinowski J."/>
            <person name="Ruckert C."/>
        </authorList>
    </citation>
    <scope>NUCLEOTIDE SEQUENCE</scope>
    <source>
        <strain evidence="13">CGMCC 1.15478</strain>
    </source>
</reference>
<keyword evidence="9" id="KW-0012">Acyltransferase</keyword>
<comment type="caution">
    <text evidence="13">The sequence shown here is derived from an EMBL/GenBank/DDBJ whole genome shotgun (WGS) entry which is preliminary data.</text>
</comment>
<evidence type="ECO:0000313" key="14">
    <source>
        <dbReference type="Proteomes" id="UP000641514"/>
    </source>
</evidence>
<dbReference type="GO" id="GO:0051701">
    <property type="term" value="P:biological process involved in interaction with host"/>
    <property type="evidence" value="ECO:0007669"/>
    <property type="project" value="TreeGrafter"/>
</dbReference>
<dbReference type="EMBL" id="BMJH01000001">
    <property type="protein sequence ID" value="GGC57154.1"/>
    <property type="molecule type" value="Genomic_DNA"/>
</dbReference>
<evidence type="ECO:0000256" key="1">
    <source>
        <dbReference type="ARBA" id="ARBA00004771"/>
    </source>
</evidence>
<keyword evidence="14" id="KW-1185">Reference proteome</keyword>
<dbReference type="Pfam" id="PF03007">
    <property type="entry name" value="WS_DGAT_cat"/>
    <property type="match status" value="1"/>
</dbReference>
<protein>
    <recommendedName>
        <fullName evidence="4">diacylglycerol O-acyltransferase</fullName>
        <ecNumber evidence="4">2.3.1.20</ecNumber>
    </recommendedName>
</protein>
<comment type="catalytic activity">
    <reaction evidence="10">
        <text>an acyl-CoA + a 1,2-diacyl-sn-glycerol = a triacyl-sn-glycerol + CoA</text>
        <dbReference type="Rhea" id="RHEA:10868"/>
        <dbReference type="ChEBI" id="CHEBI:17815"/>
        <dbReference type="ChEBI" id="CHEBI:57287"/>
        <dbReference type="ChEBI" id="CHEBI:58342"/>
        <dbReference type="ChEBI" id="CHEBI:64615"/>
        <dbReference type="EC" id="2.3.1.20"/>
    </reaction>
</comment>
<sequence length="476" mass="51393">MRQLDPTSAIMLHLEGSGHHHNLMSVYFVDPLTSTSADELTALVEARLRNSPTYCARLQNVPAALGNPFWVRDPEFAVENHVSTGVVSGRGTWRDACDDITSIFDKPMDFSRPTWEVHIRHGVAPCERFPVGASIVIVKVHHVALDGLGLVQFSLRLFDTNPNTGLSPIAADTPATHTQPAGPLRVLGKVVASSPGKAAAFARDLTKTVRLNRKLVSAVAEGAIVPRPTKSARTVLNDTTSSLHNFTGIALPFADVARCRQLAPGATINDVALAVISGALRKFLVENDEIPTEDLICGVPKSLHGDAVEEGINKVTGLSVILHNTIADPVERLAAIRTSSGHEKRRAEKFSAAEIASMVIKLPPFMLKPIVTAEMKSTQSQSSTVNLSTVATNMPRGVKELYFQGERVRETYTLLPMNSGVGMKHEITSIGDTVFISVAADRDLLPDAESYADKLRLSFADLYSRTNADRSPVTAS</sequence>
<dbReference type="PANTHER" id="PTHR31650">
    <property type="entry name" value="O-ACYLTRANSFERASE (WSD1-LIKE) FAMILY PROTEIN"/>
    <property type="match status" value="1"/>
</dbReference>
<feature type="domain" description="O-acyltransferase WSD1 C-terminal" evidence="12">
    <location>
        <begin position="313"/>
        <end position="462"/>
    </location>
</feature>
<dbReference type="EC" id="2.3.1.20" evidence="4"/>
<keyword evidence="6" id="KW-0808">Transferase</keyword>
<dbReference type="GO" id="GO:0004144">
    <property type="term" value="F:diacylglycerol O-acyltransferase activity"/>
    <property type="evidence" value="ECO:0007669"/>
    <property type="project" value="UniProtKB-EC"/>
</dbReference>
<feature type="domain" description="O-acyltransferase WSD1-like N-terminal" evidence="11">
    <location>
        <begin position="5"/>
        <end position="272"/>
    </location>
</feature>
<dbReference type="GO" id="GO:0019432">
    <property type="term" value="P:triglyceride biosynthetic process"/>
    <property type="evidence" value="ECO:0007669"/>
    <property type="project" value="TreeGrafter"/>
</dbReference>
<dbReference type="GO" id="GO:0005886">
    <property type="term" value="C:plasma membrane"/>
    <property type="evidence" value="ECO:0007669"/>
    <property type="project" value="TreeGrafter"/>
</dbReference>
<dbReference type="AlphaFoldDB" id="A0A916U2F3"/>
<dbReference type="GO" id="GO:0001666">
    <property type="term" value="P:response to hypoxia"/>
    <property type="evidence" value="ECO:0007669"/>
    <property type="project" value="TreeGrafter"/>
</dbReference>
<dbReference type="Proteomes" id="UP000641514">
    <property type="component" value="Unassembled WGS sequence"/>
</dbReference>
<evidence type="ECO:0000259" key="11">
    <source>
        <dbReference type="Pfam" id="PF03007"/>
    </source>
</evidence>
<keyword evidence="7" id="KW-0319">Glycerol metabolism</keyword>
<keyword evidence="8" id="KW-0443">Lipid metabolism</keyword>
<keyword evidence="5" id="KW-0444">Lipid biosynthesis</keyword>
<dbReference type="PANTHER" id="PTHR31650:SF1">
    <property type="entry name" value="WAX ESTER SYNTHASE_DIACYLGLYCEROL ACYLTRANSFERASE 4-RELATED"/>
    <property type="match status" value="1"/>
</dbReference>
<gene>
    <name evidence="13" type="ORF">GCM10011410_07150</name>
</gene>
<evidence type="ECO:0000256" key="6">
    <source>
        <dbReference type="ARBA" id="ARBA00022679"/>
    </source>
</evidence>
<evidence type="ECO:0000313" key="13">
    <source>
        <dbReference type="EMBL" id="GGC57154.1"/>
    </source>
</evidence>
<dbReference type="GO" id="GO:0006071">
    <property type="term" value="P:glycerol metabolic process"/>
    <property type="evidence" value="ECO:0007669"/>
    <property type="project" value="UniProtKB-KW"/>
</dbReference>
<evidence type="ECO:0000256" key="7">
    <source>
        <dbReference type="ARBA" id="ARBA00022798"/>
    </source>
</evidence>
<evidence type="ECO:0000256" key="5">
    <source>
        <dbReference type="ARBA" id="ARBA00022516"/>
    </source>
</evidence>
<evidence type="ECO:0000256" key="3">
    <source>
        <dbReference type="ARBA" id="ARBA00009587"/>
    </source>
</evidence>
<dbReference type="GO" id="GO:0071731">
    <property type="term" value="P:response to nitric oxide"/>
    <property type="evidence" value="ECO:0007669"/>
    <property type="project" value="TreeGrafter"/>
</dbReference>
<comment type="pathway">
    <text evidence="2">Lipid metabolism.</text>
</comment>
<proteinExistence type="inferred from homology"/>
<name>A0A916U2F3_9ACTN</name>
<dbReference type="RefSeq" id="WP_188670714.1">
    <property type="nucleotide sequence ID" value="NZ_BMJH01000001.1"/>
</dbReference>
<comment type="pathway">
    <text evidence="1">Glycerolipid metabolism; triacylglycerol biosynthesis.</text>
</comment>
<dbReference type="InterPro" id="IPR045034">
    <property type="entry name" value="O-acyltransferase_WSD1-like"/>
</dbReference>